<keyword evidence="2" id="KW-1185">Reference proteome</keyword>
<gene>
    <name evidence="1" type="ORF">B9Z19DRAFT_1067444</name>
</gene>
<name>A0A2T6ZIV7_TUBBO</name>
<proteinExistence type="predicted"/>
<comment type="caution">
    <text evidence="1">The sequence shown here is derived from an EMBL/GenBank/DDBJ whole genome shotgun (WGS) entry which is preliminary data.</text>
</comment>
<organism evidence="1 2">
    <name type="scientific">Tuber borchii</name>
    <name type="common">White truffle</name>
    <dbReference type="NCBI Taxonomy" id="42251"/>
    <lineage>
        <taxon>Eukaryota</taxon>
        <taxon>Fungi</taxon>
        <taxon>Dikarya</taxon>
        <taxon>Ascomycota</taxon>
        <taxon>Pezizomycotina</taxon>
        <taxon>Pezizomycetes</taxon>
        <taxon>Pezizales</taxon>
        <taxon>Tuberaceae</taxon>
        <taxon>Tuber</taxon>
    </lineage>
</organism>
<dbReference type="EMBL" id="NESQ01000233">
    <property type="protein sequence ID" value="PUU75412.1"/>
    <property type="molecule type" value="Genomic_DNA"/>
</dbReference>
<accession>A0A2T6ZIV7</accession>
<dbReference type="Proteomes" id="UP000244722">
    <property type="component" value="Unassembled WGS sequence"/>
</dbReference>
<protein>
    <submittedName>
        <fullName evidence="1">Uncharacterized protein</fullName>
    </submittedName>
</protein>
<evidence type="ECO:0000313" key="1">
    <source>
        <dbReference type="EMBL" id="PUU75412.1"/>
    </source>
</evidence>
<dbReference type="AlphaFoldDB" id="A0A2T6ZIV7"/>
<reference evidence="1 2" key="1">
    <citation type="submission" date="2017-04" db="EMBL/GenBank/DDBJ databases">
        <title>Draft genome sequence of Tuber borchii Vittad., a whitish edible truffle.</title>
        <authorList>
            <consortium name="DOE Joint Genome Institute"/>
            <person name="Murat C."/>
            <person name="Kuo A."/>
            <person name="Barry K.W."/>
            <person name="Clum A."/>
            <person name="Dockter R.B."/>
            <person name="Fauchery L."/>
            <person name="Iotti M."/>
            <person name="Kohler A."/>
            <person name="Labutti K."/>
            <person name="Lindquist E.A."/>
            <person name="Lipzen A."/>
            <person name="Ohm R.A."/>
            <person name="Wang M."/>
            <person name="Grigoriev I.V."/>
            <person name="Zambonelli A."/>
            <person name="Martin F.M."/>
        </authorList>
    </citation>
    <scope>NUCLEOTIDE SEQUENCE [LARGE SCALE GENOMIC DNA]</scope>
    <source>
        <strain evidence="1 2">Tbo3840</strain>
    </source>
</reference>
<evidence type="ECO:0000313" key="2">
    <source>
        <dbReference type="Proteomes" id="UP000244722"/>
    </source>
</evidence>
<sequence length="114" mass="12969">MTDPASLQLTRFYHLTQKYLTTRTSSELQRMNNKKMLYFLPAPNYQRHNNTAVNTTGSLNHNANAQSHNSNAVNRINNSYTKSTGIVVNYTSNEIEDGSAVEMARRMMETLPLL</sequence>